<evidence type="ECO:0000256" key="1">
    <source>
        <dbReference type="SAM" id="MobiDB-lite"/>
    </source>
</evidence>
<feature type="signal peptide" evidence="2">
    <location>
        <begin position="1"/>
        <end position="29"/>
    </location>
</feature>
<dbReference type="Gene3D" id="3.90.1580.10">
    <property type="entry name" value="paralog of FGE (formylglycine-generating enzyme)"/>
    <property type="match status" value="1"/>
</dbReference>
<feature type="region of interest" description="Disordered" evidence="1">
    <location>
        <begin position="214"/>
        <end position="247"/>
    </location>
</feature>
<keyword evidence="3" id="KW-0418">Kinase</keyword>
<feature type="chain" id="PRO_5014536443" evidence="2">
    <location>
        <begin position="30"/>
        <end position="247"/>
    </location>
</feature>
<keyword evidence="2" id="KW-0732">Signal</keyword>
<dbReference type="SUPFAM" id="SSF56436">
    <property type="entry name" value="C-type lectin-like"/>
    <property type="match status" value="1"/>
</dbReference>
<evidence type="ECO:0000256" key="2">
    <source>
        <dbReference type="SAM" id="SignalP"/>
    </source>
</evidence>
<reference evidence="3" key="1">
    <citation type="journal article" date="2015" name="BMC Genomics">
        <title>Transcriptome profiling of a Rhizobium leguminosarum bv. trifolii rosR mutant reveals the role of the transcriptional regulator RosR in motility, synthesis of cell-surface components, and other cellular processes.</title>
        <authorList>
            <person name="Rachwal K."/>
            <person name="Matczynska E."/>
            <person name="Janczarek M."/>
        </authorList>
    </citation>
    <scope>NUCLEOTIDE SEQUENCE</scope>
    <source>
        <strain evidence="3">Rt24.2</strain>
    </source>
</reference>
<evidence type="ECO:0000313" key="3">
    <source>
        <dbReference type="EMBL" id="AOO89162.1"/>
    </source>
</evidence>
<dbReference type="InterPro" id="IPR029030">
    <property type="entry name" value="Caspase-like_dom_sf"/>
</dbReference>
<dbReference type="GO" id="GO:0004674">
    <property type="term" value="F:protein serine/threonine kinase activity"/>
    <property type="evidence" value="ECO:0007669"/>
    <property type="project" value="UniProtKB-KW"/>
</dbReference>
<protein>
    <submittedName>
        <fullName evidence="3">Serine/threonine protein kinase</fullName>
    </submittedName>
</protein>
<accession>A0A1B8RH10</accession>
<dbReference type="InterPro" id="IPR042095">
    <property type="entry name" value="SUMF_sf"/>
</dbReference>
<proteinExistence type="predicted"/>
<feature type="region of interest" description="Disordered" evidence="1">
    <location>
        <begin position="165"/>
        <end position="191"/>
    </location>
</feature>
<dbReference type="InterPro" id="IPR016187">
    <property type="entry name" value="CTDL_fold"/>
</dbReference>
<dbReference type="SUPFAM" id="SSF52129">
    <property type="entry name" value="Caspase-like"/>
    <property type="match status" value="1"/>
</dbReference>
<keyword evidence="3" id="KW-0723">Serine/threonine-protein kinase</keyword>
<dbReference type="EMBL" id="KX486798">
    <property type="protein sequence ID" value="AOO89162.1"/>
    <property type="molecule type" value="Genomic_DNA"/>
</dbReference>
<keyword evidence="3" id="KW-0808">Transferase</keyword>
<reference evidence="3" key="2">
    <citation type="journal article" date="2016" name="Front. Microbiol.">
        <title>The Regulatory Protein RosR Affects Rhizobium leguminosarum bv. trifolii Protein Profiles, Cell Surface Properties, and Symbiosis with Clover.</title>
        <authorList>
            <person name="Rachwal K."/>
            <person name="Boguszewska A."/>
            <person name="Kopcinska J."/>
            <person name="Karas M."/>
            <person name="Tchorzewski M."/>
            <person name="Janczarek M."/>
        </authorList>
    </citation>
    <scope>NUCLEOTIDE SEQUENCE</scope>
    <source>
        <strain evidence="3">Rt24.2</strain>
    </source>
</reference>
<organism evidence="3">
    <name type="scientific">Rhizobium leguminosarum bv. trifolii</name>
    <dbReference type="NCBI Taxonomy" id="386"/>
    <lineage>
        <taxon>Bacteria</taxon>
        <taxon>Pseudomonadati</taxon>
        <taxon>Pseudomonadota</taxon>
        <taxon>Alphaproteobacteria</taxon>
        <taxon>Hyphomicrobiales</taxon>
        <taxon>Rhizobiaceae</taxon>
        <taxon>Rhizobium/Agrobacterium group</taxon>
        <taxon>Rhizobium</taxon>
    </lineage>
</organism>
<dbReference type="AlphaFoldDB" id="A0A1B8RH10"/>
<name>A0A1B8RH10_RHILT</name>
<sequence length="247" mass="26315">MPKFHHVKRLCAYLLIVAAMLLPIGTAFAAVTEESGRRVALVIGNSVYKTLPSLPNPANGAVKIDKSFCMQTKAVTRAEMAEYYTAISDPAAAQAYADNPQQPADDVPLAVAQNYTAWLSKQLNAPVHLPSATEWMASATKITTEKLPDNGDIILQWSATPAKQAAMSPSWRRRAQPSSSAPTLRPAGYSGLLPNCGKGSEGWRSESGSCVPIISQSQCGEGQVRPEPGPSRTGRVSPDGIPERSNA</sequence>